<dbReference type="Pfam" id="PF07883">
    <property type="entry name" value="Cupin_2"/>
    <property type="match status" value="1"/>
</dbReference>
<dbReference type="InterPro" id="IPR011051">
    <property type="entry name" value="RmlC_Cupin_sf"/>
</dbReference>
<keyword evidence="3" id="KW-1185">Reference proteome</keyword>
<dbReference type="Gene3D" id="2.60.120.10">
    <property type="entry name" value="Jelly Rolls"/>
    <property type="match status" value="1"/>
</dbReference>
<comment type="caution">
    <text evidence="2">The sequence shown here is derived from an EMBL/GenBank/DDBJ whole genome shotgun (WGS) entry which is preliminary data.</text>
</comment>
<organism evidence="2 3">
    <name type="scientific">Paenibacillus radicis</name>
    <name type="common">ex Gao et al. 2016</name>
    <dbReference type="NCBI Taxonomy" id="1737354"/>
    <lineage>
        <taxon>Bacteria</taxon>
        <taxon>Bacillati</taxon>
        <taxon>Bacillota</taxon>
        <taxon>Bacilli</taxon>
        <taxon>Bacillales</taxon>
        <taxon>Paenibacillaceae</taxon>
        <taxon>Paenibacillus</taxon>
    </lineage>
</organism>
<dbReference type="RefSeq" id="WP_188889533.1">
    <property type="nucleotide sequence ID" value="NZ_BMHY01000004.1"/>
</dbReference>
<proteinExistence type="predicted"/>
<feature type="domain" description="Cupin type-2" evidence="1">
    <location>
        <begin position="43"/>
        <end position="111"/>
    </location>
</feature>
<gene>
    <name evidence="2" type="ORF">GCM10010918_25220</name>
</gene>
<dbReference type="PANTHER" id="PTHR43346:SF1">
    <property type="entry name" value="QUERCETIN 2,3-DIOXYGENASE-RELATED"/>
    <property type="match status" value="1"/>
</dbReference>
<accession>A0A917H6G0</accession>
<dbReference type="InterPro" id="IPR014710">
    <property type="entry name" value="RmlC-like_jellyroll"/>
</dbReference>
<dbReference type="CDD" id="cd06987">
    <property type="entry name" value="cupin_MAE_RS03005"/>
    <property type="match status" value="1"/>
</dbReference>
<protein>
    <recommendedName>
        <fullName evidence="1">Cupin type-2 domain-containing protein</fullName>
    </recommendedName>
</protein>
<dbReference type="InterPro" id="IPR013096">
    <property type="entry name" value="Cupin_2"/>
</dbReference>
<dbReference type="EMBL" id="BMHY01000004">
    <property type="protein sequence ID" value="GGG69087.1"/>
    <property type="molecule type" value="Genomic_DNA"/>
</dbReference>
<dbReference type="SUPFAM" id="SSF51182">
    <property type="entry name" value="RmlC-like cupins"/>
    <property type="match status" value="1"/>
</dbReference>
<dbReference type="InterPro" id="IPR052538">
    <property type="entry name" value="Flavonoid_dioxygenase-like"/>
</dbReference>
<evidence type="ECO:0000313" key="3">
    <source>
        <dbReference type="Proteomes" id="UP000600247"/>
    </source>
</evidence>
<evidence type="ECO:0000313" key="2">
    <source>
        <dbReference type="EMBL" id="GGG69087.1"/>
    </source>
</evidence>
<name>A0A917H6G0_9BACL</name>
<dbReference type="Proteomes" id="UP000600247">
    <property type="component" value="Unassembled WGS sequence"/>
</dbReference>
<evidence type="ECO:0000259" key="1">
    <source>
        <dbReference type="Pfam" id="PF07883"/>
    </source>
</evidence>
<sequence length="147" mass="16310">MVNIPGLVAGNFEDCPVHKISATDTNKFLLLCDRKQVPFTSFVEIFEVGGRTPSNEHVEAYEYFYVLKGEGLAKVGSEYEMPIRQGSFIIIPPGNHHDIINTGSSRLYCLTTMIPDEKFSDMIKAGPVAELDDEDLAVLKAMIPSKQ</sequence>
<reference evidence="2 3" key="1">
    <citation type="journal article" date="2014" name="Int. J. Syst. Evol. Microbiol.">
        <title>Complete genome sequence of Corynebacterium casei LMG S-19264T (=DSM 44701T), isolated from a smear-ripened cheese.</title>
        <authorList>
            <consortium name="US DOE Joint Genome Institute (JGI-PGF)"/>
            <person name="Walter F."/>
            <person name="Albersmeier A."/>
            <person name="Kalinowski J."/>
            <person name="Ruckert C."/>
        </authorList>
    </citation>
    <scope>NUCLEOTIDE SEQUENCE [LARGE SCALE GENOMIC DNA]</scope>
    <source>
        <strain evidence="2 3">CGMCC 1.15286</strain>
    </source>
</reference>
<dbReference type="AlphaFoldDB" id="A0A917H6G0"/>
<dbReference type="PANTHER" id="PTHR43346">
    <property type="entry name" value="LIGAND BINDING DOMAIN PROTEIN, PUTATIVE (AFU_ORTHOLOGUE AFUA_6G14370)-RELATED"/>
    <property type="match status" value="1"/>
</dbReference>